<gene>
    <name evidence="2" type="ORF">PAECIP111802_03196</name>
</gene>
<organism evidence="2 3">
    <name type="scientific">Paenibacillus allorhizosphaerae</name>
    <dbReference type="NCBI Taxonomy" id="2849866"/>
    <lineage>
        <taxon>Bacteria</taxon>
        <taxon>Bacillati</taxon>
        <taxon>Bacillota</taxon>
        <taxon>Bacilli</taxon>
        <taxon>Bacillales</taxon>
        <taxon>Paenibacillaceae</taxon>
        <taxon>Paenibacillus</taxon>
    </lineage>
</organism>
<dbReference type="EMBL" id="CAJVCE010000008">
    <property type="protein sequence ID" value="CAG7644244.1"/>
    <property type="molecule type" value="Genomic_DNA"/>
</dbReference>
<dbReference type="RefSeq" id="WP_218099514.1">
    <property type="nucleotide sequence ID" value="NZ_CAJVCE010000008.1"/>
</dbReference>
<dbReference type="Pfam" id="PF14592">
    <property type="entry name" value="Chondroitinas_B"/>
    <property type="match status" value="1"/>
</dbReference>
<sequence length="409" mass="44907">MNPYRWEKEPREGPGIVHVSDSQQLAEACSNAVPGTTIIMATGEYDGSEPFKIRAKATIDAPITVKAANRGKAVITGEARIELQESAYVMIEGLTFANTGHSAVHLNNCHHIRLTRNTFALREDGTELKWLLISGADSHHHWVDHNDFGPRRDKGMYVSSNGGNGQMSQYDVYEYNYFHGSGPSFPRSEGEIKAMRIGLSGVSMSDGYNLIQYNLFEHCDANPEIISVKSCRNEVRYNTFLNCEGHLTSRHGHHNSFYGNIFIGDGKRKGMGGFRIYGNDHRIYENVLEHLTDWAVNVDSGGYDGGPEGDVYTKEVLTAHWRNYRSEVSRNVISGGPGIVVGGIKTYEPVGVKVTDNIFIDGNGPSVTEKAGTNTIVQGNRSIGGDEPLPSFPSGRKPLTKSETGPDAP</sequence>
<reference evidence="2 3" key="1">
    <citation type="submission" date="2021-06" db="EMBL/GenBank/DDBJ databases">
        <authorList>
            <person name="Criscuolo A."/>
        </authorList>
    </citation>
    <scope>NUCLEOTIDE SEQUENCE [LARGE SCALE GENOMIC DNA]</scope>
    <source>
        <strain evidence="3">CIP 111802</strain>
    </source>
</reference>
<evidence type="ECO:0000256" key="1">
    <source>
        <dbReference type="SAM" id="MobiDB-lite"/>
    </source>
</evidence>
<feature type="region of interest" description="Disordered" evidence="1">
    <location>
        <begin position="370"/>
        <end position="409"/>
    </location>
</feature>
<dbReference type="Proteomes" id="UP000730618">
    <property type="component" value="Unassembled WGS sequence"/>
</dbReference>
<evidence type="ECO:0000313" key="3">
    <source>
        <dbReference type="Proteomes" id="UP000730618"/>
    </source>
</evidence>
<name>A0ABM8VII4_9BACL</name>
<accession>A0ABM8VII4</accession>
<dbReference type="InterPro" id="IPR039513">
    <property type="entry name" value="PL-6"/>
</dbReference>
<keyword evidence="3" id="KW-1185">Reference proteome</keyword>
<feature type="compositionally biased region" description="Polar residues" evidence="1">
    <location>
        <begin position="371"/>
        <end position="381"/>
    </location>
</feature>
<comment type="caution">
    <text evidence="2">The sequence shown here is derived from an EMBL/GenBank/DDBJ whole genome shotgun (WGS) entry which is preliminary data.</text>
</comment>
<evidence type="ECO:0008006" key="4">
    <source>
        <dbReference type="Google" id="ProtNLM"/>
    </source>
</evidence>
<protein>
    <recommendedName>
        <fullName evidence="4">Lyase</fullName>
    </recommendedName>
</protein>
<evidence type="ECO:0000313" key="2">
    <source>
        <dbReference type="EMBL" id="CAG7644244.1"/>
    </source>
</evidence>
<proteinExistence type="predicted"/>
<dbReference type="CDD" id="cd14251">
    <property type="entry name" value="PL-6"/>
    <property type="match status" value="1"/>
</dbReference>